<feature type="transmembrane region" description="Helical" evidence="7">
    <location>
        <begin position="608"/>
        <end position="630"/>
    </location>
</feature>
<feature type="domain" description="G-protein coupled receptors family 2 profile 2" evidence="10">
    <location>
        <begin position="383"/>
        <end position="632"/>
    </location>
</feature>
<feature type="transmembrane region" description="Helical" evidence="7">
    <location>
        <begin position="418"/>
        <end position="437"/>
    </location>
</feature>
<dbReference type="Gene3D" id="1.20.1070.10">
    <property type="entry name" value="Rhodopsin 7-helix transmembrane proteins"/>
    <property type="match status" value="1"/>
</dbReference>
<dbReference type="PANTHER" id="PTHR12011">
    <property type="entry name" value="ADHESION G-PROTEIN COUPLED RECEPTOR"/>
    <property type="match status" value="1"/>
</dbReference>
<dbReference type="GO" id="GO:0004930">
    <property type="term" value="F:G protein-coupled receptor activity"/>
    <property type="evidence" value="ECO:0007669"/>
    <property type="project" value="InterPro"/>
</dbReference>
<evidence type="ECO:0000256" key="1">
    <source>
        <dbReference type="ARBA" id="ARBA00004141"/>
    </source>
</evidence>
<dbReference type="InterPro" id="IPR017981">
    <property type="entry name" value="GPCR_2-like_7TM"/>
</dbReference>
<dbReference type="EMBL" id="RCHS01003134">
    <property type="protein sequence ID" value="RMX43788.1"/>
    <property type="molecule type" value="Genomic_DNA"/>
</dbReference>
<dbReference type="Proteomes" id="UP000275408">
    <property type="component" value="Unassembled WGS sequence"/>
</dbReference>
<feature type="signal peptide" evidence="8">
    <location>
        <begin position="1"/>
        <end position="19"/>
    </location>
</feature>
<dbReference type="InterPro" id="IPR057244">
    <property type="entry name" value="GAIN_B"/>
</dbReference>
<keyword evidence="8" id="KW-0732">Signal</keyword>
<comment type="caution">
    <text evidence="11">The sequence shown here is derived from an EMBL/GenBank/DDBJ whole genome shotgun (WGS) entry which is preliminary data.</text>
</comment>
<evidence type="ECO:0008006" key="13">
    <source>
        <dbReference type="Google" id="ProtNLM"/>
    </source>
</evidence>
<dbReference type="InterPro" id="IPR046338">
    <property type="entry name" value="GAIN_dom_sf"/>
</dbReference>
<keyword evidence="4 7" id="KW-0472">Membrane</keyword>
<dbReference type="AlphaFoldDB" id="A0A3M6TR98"/>
<evidence type="ECO:0000313" key="12">
    <source>
        <dbReference type="Proteomes" id="UP000275408"/>
    </source>
</evidence>
<evidence type="ECO:0000256" key="7">
    <source>
        <dbReference type="SAM" id="Phobius"/>
    </source>
</evidence>
<dbReference type="PROSITE" id="PS50261">
    <property type="entry name" value="G_PROTEIN_RECEP_F2_4"/>
    <property type="match status" value="1"/>
</dbReference>
<evidence type="ECO:0000256" key="3">
    <source>
        <dbReference type="ARBA" id="ARBA00022989"/>
    </source>
</evidence>
<evidence type="ECO:0000256" key="4">
    <source>
        <dbReference type="ARBA" id="ARBA00023136"/>
    </source>
</evidence>
<dbReference type="SMART" id="SM00303">
    <property type="entry name" value="GPS"/>
    <property type="match status" value="1"/>
</dbReference>
<gene>
    <name evidence="11" type="ORF">pdam_00019744</name>
</gene>
<evidence type="ECO:0000313" key="11">
    <source>
        <dbReference type="EMBL" id="RMX43788.1"/>
    </source>
</evidence>
<evidence type="ECO:0000256" key="6">
    <source>
        <dbReference type="SAM" id="MobiDB-lite"/>
    </source>
</evidence>
<keyword evidence="3 7" id="KW-1133">Transmembrane helix</keyword>
<keyword evidence="12" id="KW-1185">Reference proteome</keyword>
<feature type="transmembrane region" description="Helical" evidence="7">
    <location>
        <begin position="382"/>
        <end position="406"/>
    </location>
</feature>
<evidence type="ECO:0000259" key="9">
    <source>
        <dbReference type="PROSITE" id="PS50221"/>
    </source>
</evidence>
<dbReference type="OMA" id="CKEYIES"/>
<protein>
    <recommendedName>
        <fullName evidence="13">G-protein coupled receptors family 2 profile 2 domain-containing protein</fullName>
    </recommendedName>
</protein>
<feature type="domain" description="GAIN-B" evidence="9">
    <location>
        <begin position="222"/>
        <end position="375"/>
    </location>
</feature>
<dbReference type="PROSITE" id="PS50221">
    <property type="entry name" value="GAIN_B"/>
    <property type="match status" value="1"/>
</dbReference>
<keyword evidence="5" id="KW-1015">Disulfide bond</keyword>
<dbReference type="Pfam" id="PF00002">
    <property type="entry name" value="7tm_2"/>
    <property type="match status" value="1"/>
</dbReference>
<dbReference type="InterPro" id="IPR000203">
    <property type="entry name" value="GPS"/>
</dbReference>
<organism evidence="11 12">
    <name type="scientific">Pocillopora damicornis</name>
    <name type="common">Cauliflower coral</name>
    <name type="synonym">Millepora damicornis</name>
    <dbReference type="NCBI Taxonomy" id="46731"/>
    <lineage>
        <taxon>Eukaryota</taxon>
        <taxon>Metazoa</taxon>
        <taxon>Cnidaria</taxon>
        <taxon>Anthozoa</taxon>
        <taxon>Hexacorallia</taxon>
        <taxon>Scleractinia</taxon>
        <taxon>Astrocoeniina</taxon>
        <taxon>Pocilloporidae</taxon>
        <taxon>Pocillopora</taxon>
    </lineage>
</organism>
<feature type="transmembrane region" description="Helical" evidence="7">
    <location>
        <begin position="581"/>
        <end position="602"/>
    </location>
</feature>
<dbReference type="GO" id="GO:0005886">
    <property type="term" value="C:plasma membrane"/>
    <property type="evidence" value="ECO:0007669"/>
    <property type="project" value="TreeGrafter"/>
</dbReference>
<dbReference type="InterPro" id="IPR000832">
    <property type="entry name" value="GPCR_2_secretin-like"/>
</dbReference>
<evidence type="ECO:0000256" key="8">
    <source>
        <dbReference type="SAM" id="SignalP"/>
    </source>
</evidence>
<reference evidence="11 12" key="1">
    <citation type="journal article" date="2018" name="Sci. Rep.">
        <title>Comparative analysis of the Pocillopora damicornis genome highlights role of immune system in coral evolution.</title>
        <authorList>
            <person name="Cunning R."/>
            <person name="Bay R.A."/>
            <person name="Gillette P."/>
            <person name="Baker A.C."/>
            <person name="Traylor-Knowles N."/>
        </authorList>
    </citation>
    <scope>NUCLEOTIDE SEQUENCE [LARGE SCALE GENOMIC DNA]</scope>
    <source>
        <strain evidence="11">RSMAS</strain>
        <tissue evidence="11">Whole animal</tissue>
    </source>
</reference>
<sequence length="660" mass="74281">MWKWLFLFLFFREAEKVFSANETTSVTVTESTISYSTASVSAGADVSPNASSDSTAFSRTVTLELSQSILGDNSENIVQPSATAASQQTSQTINASVTAPPELGCMNVNWGDPECQDVECVEDQMDAVSNCMKDKPENFSLSNMKVPEQVVKTGMSLAEAIQSKDKNKTRVIITDNIAMEVGLFNSGEMKNNFKKPTLVFPNYSDPKFTDKWKAMGDSVAFPVDKLPFEGEVAYSVAILPDVVGESYLDKDMIAWQDNHIPDSALSELYVVGDKLMTRKEVPRRRINSNLLSAEFRHKNKSEMLSGRLEKPALITLKHRHTTEDHFDPRCVFWDGNLEAWSNDGCKVGKTGKSETVCECTHFSTFALIMSVNEKVDDADRKMVVTVATVLGSFSLLALLICAAVAIVLTYHQRDNMRIALNVDVSLLLSQLVFFIGLSTGDNSYFAKPKTCDVVNPFVHFFELAALTWLLMEAVHYYSTLKPLFNEKNTVPIVFYFAVGWGVPVAFASALADFAYPHFGDPGRSEFCWMSIRGGEAWFFGTQVLVLVVLNLAARAFIAKEIACWEGDPDDIKIERARNRMLTSLVLMVVIVMTWLFGVLAMNNTDRKIFHYVFIVFYTFQGLLVLLFYCVRNQEMWDYRKDKKDEEEKEKNKTYDFVYHP</sequence>
<comment type="subcellular location">
    <subcellularLocation>
        <location evidence="1">Membrane</location>
        <topology evidence="1">Multi-pass membrane protein</topology>
    </subcellularLocation>
</comment>
<feature type="region of interest" description="Disordered" evidence="6">
    <location>
        <begin position="641"/>
        <end position="660"/>
    </location>
</feature>
<feature type="transmembrane region" description="Helical" evidence="7">
    <location>
        <begin position="536"/>
        <end position="557"/>
    </location>
</feature>
<dbReference type="OrthoDB" id="10037534at2759"/>
<evidence type="ECO:0000256" key="2">
    <source>
        <dbReference type="ARBA" id="ARBA00022692"/>
    </source>
</evidence>
<evidence type="ECO:0000256" key="5">
    <source>
        <dbReference type="ARBA" id="ARBA00023157"/>
    </source>
</evidence>
<accession>A0A3M6TR98</accession>
<feature type="compositionally biased region" description="Basic and acidic residues" evidence="6">
    <location>
        <begin position="641"/>
        <end position="653"/>
    </location>
</feature>
<proteinExistence type="predicted"/>
<dbReference type="PANTHER" id="PTHR12011:SF347">
    <property type="entry name" value="FI21270P1-RELATED"/>
    <property type="match status" value="1"/>
</dbReference>
<name>A0A3M6TR98_POCDA</name>
<dbReference type="PRINTS" id="PR00249">
    <property type="entry name" value="GPCRSECRETIN"/>
</dbReference>
<feature type="transmembrane region" description="Helical" evidence="7">
    <location>
        <begin position="492"/>
        <end position="516"/>
    </location>
</feature>
<feature type="chain" id="PRO_5018165496" description="G-protein coupled receptors family 2 profile 2 domain-containing protein" evidence="8">
    <location>
        <begin position="20"/>
        <end position="660"/>
    </location>
</feature>
<dbReference type="GO" id="GO:0007166">
    <property type="term" value="P:cell surface receptor signaling pathway"/>
    <property type="evidence" value="ECO:0007669"/>
    <property type="project" value="InterPro"/>
</dbReference>
<keyword evidence="2 7" id="KW-0812">Transmembrane</keyword>
<feature type="transmembrane region" description="Helical" evidence="7">
    <location>
        <begin position="457"/>
        <end position="480"/>
    </location>
</feature>
<dbReference type="Pfam" id="PF01825">
    <property type="entry name" value="GPS"/>
    <property type="match status" value="1"/>
</dbReference>
<dbReference type="Gene3D" id="2.60.220.50">
    <property type="match status" value="1"/>
</dbReference>
<evidence type="ECO:0000259" key="10">
    <source>
        <dbReference type="PROSITE" id="PS50261"/>
    </source>
</evidence>